<dbReference type="GO" id="GO:0051537">
    <property type="term" value="F:2 iron, 2 sulfur cluster binding"/>
    <property type="evidence" value="ECO:0007669"/>
    <property type="project" value="UniProtKB-KW"/>
</dbReference>
<dbReference type="KEGG" id="htq:FRZ44_45700"/>
<evidence type="ECO:0000313" key="10">
    <source>
        <dbReference type="EMBL" id="QEX19257.1"/>
    </source>
</evidence>
<evidence type="ECO:0000256" key="2">
    <source>
        <dbReference type="ARBA" id="ARBA00022714"/>
    </source>
</evidence>
<dbReference type="GO" id="GO:0046872">
    <property type="term" value="F:metal ion binding"/>
    <property type="evidence" value="ECO:0007669"/>
    <property type="project" value="UniProtKB-KW"/>
</dbReference>
<organism evidence="10 11">
    <name type="scientific">Hypericibacter terrae</name>
    <dbReference type="NCBI Taxonomy" id="2602015"/>
    <lineage>
        <taxon>Bacteria</taxon>
        <taxon>Pseudomonadati</taxon>
        <taxon>Pseudomonadota</taxon>
        <taxon>Alphaproteobacteria</taxon>
        <taxon>Rhodospirillales</taxon>
        <taxon>Dongiaceae</taxon>
        <taxon>Hypericibacter</taxon>
    </lineage>
</organism>
<evidence type="ECO:0000256" key="6">
    <source>
        <dbReference type="ARBA" id="ARBA00023014"/>
    </source>
</evidence>
<dbReference type="EMBL" id="CP042906">
    <property type="protein sequence ID" value="QEX19257.1"/>
    <property type="molecule type" value="Genomic_DNA"/>
</dbReference>
<dbReference type="InterPro" id="IPR052371">
    <property type="entry name" value="BFD-associated_ferredoxin"/>
</dbReference>
<evidence type="ECO:0000313" key="11">
    <source>
        <dbReference type="Proteomes" id="UP000326202"/>
    </source>
</evidence>
<keyword evidence="5" id="KW-0408">Iron</keyword>
<proteinExistence type="inferred from homology"/>
<dbReference type="AlphaFoldDB" id="A0A5J6MQ75"/>
<sequence>MYVCNCNGLSEGAVRKEIAQRSRACGGAGPGSVGQLFGCFGCKPQCGKCVADMKQLIDEPNRIGSLMLAAE</sequence>
<name>A0A5J6MQ75_9PROT</name>
<dbReference type="InterPro" id="IPR041854">
    <property type="entry name" value="BFD-like_2Fe2S-bd_dom_sf"/>
</dbReference>
<dbReference type="PANTHER" id="PTHR37424">
    <property type="entry name" value="BACTERIOFERRITIN-ASSOCIATED FERREDOXIN"/>
    <property type="match status" value="1"/>
</dbReference>
<evidence type="ECO:0000256" key="8">
    <source>
        <dbReference type="ARBA" id="ARBA00046332"/>
    </source>
</evidence>
<keyword evidence="4" id="KW-0249">Electron transport</keyword>
<gene>
    <name evidence="10" type="ORF">FRZ44_45700</name>
</gene>
<evidence type="ECO:0000256" key="3">
    <source>
        <dbReference type="ARBA" id="ARBA00022723"/>
    </source>
</evidence>
<keyword evidence="11" id="KW-1185">Reference proteome</keyword>
<accession>A0A5J6MQ75</accession>
<dbReference type="Proteomes" id="UP000326202">
    <property type="component" value="Chromosome"/>
</dbReference>
<dbReference type="PANTHER" id="PTHR37424:SF1">
    <property type="entry name" value="BACTERIOFERRITIN-ASSOCIATED FERREDOXIN"/>
    <property type="match status" value="1"/>
</dbReference>
<evidence type="ECO:0000256" key="1">
    <source>
        <dbReference type="ARBA" id="ARBA00022448"/>
    </source>
</evidence>
<dbReference type="OrthoDB" id="7428628at2"/>
<protein>
    <recommendedName>
        <fullName evidence="7">Bacterioferritin-associated ferredoxin</fullName>
    </recommendedName>
</protein>
<feature type="domain" description="BFD-like [2Fe-2S]-binding" evidence="9">
    <location>
        <begin position="2"/>
        <end position="59"/>
    </location>
</feature>
<dbReference type="Gene3D" id="1.10.10.1100">
    <property type="entry name" value="BFD-like [2Fe-2S]-binding domain"/>
    <property type="match status" value="1"/>
</dbReference>
<keyword evidence="1" id="KW-0813">Transport</keyword>
<evidence type="ECO:0000256" key="7">
    <source>
        <dbReference type="ARBA" id="ARBA00039386"/>
    </source>
</evidence>
<dbReference type="InterPro" id="IPR007419">
    <property type="entry name" value="BFD-like_2Fe2S-bd_dom"/>
</dbReference>
<evidence type="ECO:0000259" key="9">
    <source>
        <dbReference type="Pfam" id="PF04324"/>
    </source>
</evidence>
<comment type="similarity">
    <text evidence="8">Belongs to the Bfd family.</text>
</comment>
<dbReference type="Pfam" id="PF04324">
    <property type="entry name" value="Fer2_BFD"/>
    <property type="match status" value="1"/>
</dbReference>
<reference evidence="10 11" key="1">
    <citation type="submission" date="2019-08" db="EMBL/GenBank/DDBJ databases">
        <title>Hyperibacter terrae gen. nov., sp. nov. and Hyperibacter viscosus sp. nov., two new members in the family Rhodospirillaceae isolated from the rhizosphere of Hypericum perforatum.</title>
        <authorList>
            <person name="Noviana Z."/>
        </authorList>
    </citation>
    <scope>NUCLEOTIDE SEQUENCE [LARGE SCALE GENOMIC DNA]</scope>
    <source>
        <strain evidence="10 11">R5913</strain>
    </source>
</reference>
<evidence type="ECO:0000256" key="4">
    <source>
        <dbReference type="ARBA" id="ARBA00022982"/>
    </source>
</evidence>
<keyword evidence="6" id="KW-0411">Iron-sulfur</keyword>
<dbReference type="RefSeq" id="WP_151179341.1">
    <property type="nucleotide sequence ID" value="NZ_CP042906.1"/>
</dbReference>
<keyword evidence="3" id="KW-0479">Metal-binding</keyword>
<evidence type="ECO:0000256" key="5">
    <source>
        <dbReference type="ARBA" id="ARBA00023004"/>
    </source>
</evidence>
<keyword evidence="2" id="KW-0001">2Fe-2S</keyword>